<reference evidence="2 3" key="1">
    <citation type="submission" date="2019-04" db="EMBL/GenBank/DDBJ databases">
        <title>Microbes associate with the intestines of laboratory mice.</title>
        <authorList>
            <person name="Navarre W."/>
            <person name="Wong E."/>
            <person name="Huang K.C."/>
            <person name="Tropini C."/>
            <person name="Ng K."/>
            <person name="Yu B."/>
        </authorList>
    </citation>
    <scope>NUCLEOTIDE SEQUENCE [LARGE SCALE GENOMIC DNA]</scope>
    <source>
        <strain evidence="2 3">NM83_B4-11</strain>
    </source>
</reference>
<organism evidence="2 3">
    <name type="scientific">Sphingomonas olei</name>
    <dbReference type="NCBI Taxonomy" id="1886787"/>
    <lineage>
        <taxon>Bacteria</taxon>
        <taxon>Pseudomonadati</taxon>
        <taxon>Pseudomonadota</taxon>
        <taxon>Alphaproteobacteria</taxon>
        <taxon>Sphingomonadales</taxon>
        <taxon>Sphingomonadaceae</taxon>
        <taxon>Sphingomonas</taxon>
    </lineage>
</organism>
<dbReference type="Proteomes" id="UP000308038">
    <property type="component" value="Unassembled WGS sequence"/>
</dbReference>
<proteinExistence type="predicted"/>
<sequence length="101" mass="10254">MERTDHPAVDPERQTPKNPFDHGEGLHGQSYSPAREEALRREDPSGAVNADPAGGGEGAGARASVDPVTGEARGSGAGAAEDPSTKPAAWKPGAGRNAASR</sequence>
<feature type="region of interest" description="Disordered" evidence="1">
    <location>
        <begin position="1"/>
        <end position="101"/>
    </location>
</feature>
<dbReference type="RefSeq" id="WP_136451884.1">
    <property type="nucleotide sequence ID" value="NZ_SSTI01000009.1"/>
</dbReference>
<protein>
    <submittedName>
        <fullName evidence="2">Uncharacterized protein</fullName>
    </submittedName>
</protein>
<feature type="compositionally biased region" description="Basic and acidic residues" evidence="1">
    <location>
        <begin position="1"/>
        <end position="25"/>
    </location>
</feature>
<evidence type="ECO:0000313" key="3">
    <source>
        <dbReference type="Proteomes" id="UP000308038"/>
    </source>
</evidence>
<feature type="compositionally biased region" description="Low complexity" evidence="1">
    <location>
        <begin position="70"/>
        <end position="81"/>
    </location>
</feature>
<evidence type="ECO:0000313" key="2">
    <source>
        <dbReference type="EMBL" id="THG39069.1"/>
    </source>
</evidence>
<keyword evidence="3" id="KW-1185">Reference proteome</keyword>
<name>A0ABY2QF29_9SPHN</name>
<gene>
    <name evidence="2" type="ORF">E5988_12490</name>
</gene>
<comment type="caution">
    <text evidence="2">The sequence shown here is derived from an EMBL/GenBank/DDBJ whole genome shotgun (WGS) entry which is preliminary data.</text>
</comment>
<evidence type="ECO:0000256" key="1">
    <source>
        <dbReference type="SAM" id="MobiDB-lite"/>
    </source>
</evidence>
<accession>A0ABY2QF29</accession>
<dbReference type="EMBL" id="SSTI01000009">
    <property type="protein sequence ID" value="THG39069.1"/>
    <property type="molecule type" value="Genomic_DNA"/>
</dbReference>
<feature type="compositionally biased region" description="Basic and acidic residues" evidence="1">
    <location>
        <begin position="34"/>
        <end position="44"/>
    </location>
</feature>